<evidence type="ECO:0000313" key="2">
    <source>
        <dbReference type="Proteomes" id="UP000055024"/>
    </source>
</evidence>
<protein>
    <submittedName>
        <fullName evidence="1">Uncharacterized protein</fullName>
    </submittedName>
</protein>
<accession>A0A0V1GWI5</accession>
<organism evidence="1 2">
    <name type="scientific">Trichinella zimbabwensis</name>
    <dbReference type="NCBI Taxonomy" id="268475"/>
    <lineage>
        <taxon>Eukaryota</taxon>
        <taxon>Metazoa</taxon>
        <taxon>Ecdysozoa</taxon>
        <taxon>Nematoda</taxon>
        <taxon>Enoplea</taxon>
        <taxon>Dorylaimia</taxon>
        <taxon>Trichinellida</taxon>
        <taxon>Trichinellidae</taxon>
        <taxon>Trichinella</taxon>
    </lineage>
</organism>
<keyword evidence="2" id="KW-1185">Reference proteome</keyword>
<dbReference type="AlphaFoldDB" id="A0A0V1GWI5"/>
<evidence type="ECO:0000313" key="1">
    <source>
        <dbReference type="EMBL" id="KRZ02543.1"/>
    </source>
</evidence>
<comment type="caution">
    <text evidence="1">The sequence shown here is derived from an EMBL/GenBank/DDBJ whole genome shotgun (WGS) entry which is preliminary data.</text>
</comment>
<proteinExistence type="predicted"/>
<reference evidence="1 2" key="1">
    <citation type="submission" date="2015-01" db="EMBL/GenBank/DDBJ databases">
        <title>Evolution of Trichinella species and genotypes.</title>
        <authorList>
            <person name="Korhonen P.K."/>
            <person name="Edoardo P."/>
            <person name="Giuseppe L.R."/>
            <person name="Gasser R.B."/>
        </authorList>
    </citation>
    <scope>NUCLEOTIDE SEQUENCE [LARGE SCALE GENOMIC DNA]</scope>
    <source>
        <strain evidence="1">ISS1029</strain>
    </source>
</reference>
<dbReference type="EMBL" id="JYDP01000225">
    <property type="protein sequence ID" value="KRZ02543.1"/>
    <property type="molecule type" value="Genomic_DNA"/>
</dbReference>
<dbReference type="Proteomes" id="UP000055024">
    <property type="component" value="Unassembled WGS sequence"/>
</dbReference>
<gene>
    <name evidence="1" type="ORF">T11_18548</name>
</gene>
<name>A0A0V1GWI5_9BILA</name>
<sequence>MPVCNTQTKACKPLSRHYSDDEFRQRQPYECILHLSEIQFSLTFEQSVVISTLNSSSFKAAQNELCYIEWENLLYKYVNQFFLKCWCLDGNP</sequence>